<sequence>MAVLALRTAGSSPQGVGTTAGWDTTATILLLTIWNRGFGRLLRNILSARKATRRAKQTAADLDSAVAELGAQRSRAASLERRLSRQEAFIERNVLAGPEAYSAASPEVVRHERSSFPPCRWDGTPVEDLFVVGSDVESVDGGEDDGDLCRRSCTPPVAAVRVRRSAIKTIDLPPRGGLLHNQGCSLEEEDTTVSRGRQHTQASWFALDEVEALADRRNIESRSQQPDVKDPQAQIERYWQAAGQHRASAKAGGAGSPNPPAEVDSTAAEADRAVASAKEAGSIDEPWPGCSSHLDGPDTPESSMPPSPRTVLSMPSMPISRELTRPVSRPGFVAIRL</sequence>
<protein>
    <submittedName>
        <fullName evidence="2">Uncharacterized protein</fullName>
    </submittedName>
</protein>
<reference evidence="2" key="2">
    <citation type="submission" date="2023-05" db="EMBL/GenBank/DDBJ databases">
        <authorList>
            <consortium name="Lawrence Berkeley National Laboratory"/>
            <person name="Steindorff A."/>
            <person name="Hensen N."/>
            <person name="Bonometti L."/>
            <person name="Westerberg I."/>
            <person name="Brannstrom I.O."/>
            <person name="Guillou S."/>
            <person name="Cros-Aarteil S."/>
            <person name="Calhoun S."/>
            <person name="Haridas S."/>
            <person name="Kuo A."/>
            <person name="Mondo S."/>
            <person name="Pangilinan J."/>
            <person name="Riley R."/>
            <person name="Labutti K."/>
            <person name="Andreopoulos B."/>
            <person name="Lipzen A."/>
            <person name="Chen C."/>
            <person name="Yanf M."/>
            <person name="Daum C."/>
            <person name="Ng V."/>
            <person name="Clum A."/>
            <person name="Ohm R."/>
            <person name="Martin F."/>
            <person name="Silar P."/>
            <person name="Natvig D."/>
            <person name="Lalanne C."/>
            <person name="Gautier V."/>
            <person name="Ament-Velasquez S.L."/>
            <person name="Kruys A."/>
            <person name="Hutchinson M.I."/>
            <person name="Powell A.J."/>
            <person name="Barry K."/>
            <person name="Miller A.N."/>
            <person name="Grigoriev I.V."/>
            <person name="Debuchy R."/>
            <person name="Gladieux P."/>
            <person name="Thoren M.H."/>
            <person name="Johannesson H."/>
        </authorList>
    </citation>
    <scope>NUCLEOTIDE SEQUENCE</scope>
    <source>
        <strain evidence="2">CBS 757.83</strain>
    </source>
</reference>
<organism evidence="2 3">
    <name type="scientific">Parathielavia hyrcaniae</name>
    <dbReference type="NCBI Taxonomy" id="113614"/>
    <lineage>
        <taxon>Eukaryota</taxon>
        <taxon>Fungi</taxon>
        <taxon>Dikarya</taxon>
        <taxon>Ascomycota</taxon>
        <taxon>Pezizomycotina</taxon>
        <taxon>Sordariomycetes</taxon>
        <taxon>Sordariomycetidae</taxon>
        <taxon>Sordariales</taxon>
        <taxon>Chaetomiaceae</taxon>
        <taxon>Parathielavia</taxon>
    </lineage>
</organism>
<feature type="region of interest" description="Disordered" evidence="1">
    <location>
        <begin position="241"/>
        <end position="330"/>
    </location>
</feature>
<gene>
    <name evidence="2" type="ORF">N658DRAFT_497375</name>
</gene>
<keyword evidence="3" id="KW-1185">Reference proteome</keyword>
<dbReference type="Proteomes" id="UP001305647">
    <property type="component" value="Unassembled WGS sequence"/>
</dbReference>
<accession>A0AAN6T193</accession>
<evidence type="ECO:0000256" key="1">
    <source>
        <dbReference type="SAM" id="MobiDB-lite"/>
    </source>
</evidence>
<comment type="caution">
    <text evidence="2">The sequence shown here is derived from an EMBL/GenBank/DDBJ whole genome shotgun (WGS) entry which is preliminary data.</text>
</comment>
<proteinExistence type="predicted"/>
<evidence type="ECO:0000313" key="2">
    <source>
        <dbReference type="EMBL" id="KAK4100379.1"/>
    </source>
</evidence>
<evidence type="ECO:0000313" key="3">
    <source>
        <dbReference type="Proteomes" id="UP001305647"/>
    </source>
</evidence>
<reference evidence="2" key="1">
    <citation type="journal article" date="2023" name="Mol. Phylogenet. Evol.">
        <title>Genome-scale phylogeny and comparative genomics of the fungal order Sordariales.</title>
        <authorList>
            <person name="Hensen N."/>
            <person name="Bonometti L."/>
            <person name="Westerberg I."/>
            <person name="Brannstrom I.O."/>
            <person name="Guillou S."/>
            <person name="Cros-Aarteil S."/>
            <person name="Calhoun S."/>
            <person name="Haridas S."/>
            <person name="Kuo A."/>
            <person name="Mondo S."/>
            <person name="Pangilinan J."/>
            <person name="Riley R."/>
            <person name="LaButti K."/>
            <person name="Andreopoulos B."/>
            <person name="Lipzen A."/>
            <person name="Chen C."/>
            <person name="Yan M."/>
            <person name="Daum C."/>
            <person name="Ng V."/>
            <person name="Clum A."/>
            <person name="Steindorff A."/>
            <person name="Ohm R.A."/>
            <person name="Martin F."/>
            <person name="Silar P."/>
            <person name="Natvig D.O."/>
            <person name="Lalanne C."/>
            <person name="Gautier V."/>
            <person name="Ament-Velasquez S.L."/>
            <person name="Kruys A."/>
            <person name="Hutchinson M.I."/>
            <person name="Powell A.J."/>
            <person name="Barry K."/>
            <person name="Miller A.N."/>
            <person name="Grigoriev I.V."/>
            <person name="Debuchy R."/>
            <person name="Gladieux P."/>
            <person name="Hiltunen Thoren M."/>
            <person name="Johannesson H."/>
        </authorList>
    </citation>
    <scope>NUCLEOTIDE SEQUENCE</scope>
    <source>
        <strain evidence="2">CBS 757.83</strain>
    </source>
</reference>
<dbReference type="AlphaFoldDB" id="A0AAN6T193"/>
<name>A0AAN6T193_9PEZI</name>
<dbReference type="EMBL" id="MU863641">
    <property type="protein sequence ID" value="KAK4100379.1"/>
    <property type="molecule type" value="Genomic_DNA"/>
</dbReference>